<dbReference type="SUPFAM" id="SSF54814">
    <property type="entry name" value="Prokaryotic type KH domain (KH-domain type II)"/>
    <property type="match status" value="1"/>
</dbReference>
<dbReference type="InterPro" id="IPR005225">
    <property type="entry name" value="Small_GTP-bd"/>
</dbReference>
<dbReference type="Pfam" id="PF07650">
    <property type="entry name" value="KH_2"/>
    <property type="match status" value="1"/>
</dbReference>
<dbReference type="Proteomes" id="UP000593890">
    <property type="component" value="Chromosome"/>
</dbReference>
<dbReference type="KEGG" id="sman:C12CBH8_02190"/>
<dbReference type="FunFam" id="3.30.300.20:FF:000003">
    <property type="entry name" value="GTPase Era"/>
    <property type="match status" value="1"/>
</dbReference>
<dbReference type="InterPro" id="IPR005662">
    <property type="entry name" value="GTPase_Era-like"/>
</dbReference>
<evidence type="ECO:0000256" key="7">
    <source>
        <dbReference type="HAMAP-Rule" id="MF_00367"/>
    </source>
</evidence>
<organism evidence="12 13">
    <name type="scientific">Solibaculum mannosilyticum</name>
    <dbReference type="NCBI Taxonomy" id="2780922"/>
    <lineage>
        <taxon>Bacteria</taxon>
        <taxon>Bacillati</taxon>
        <taxon>Bacillota</taxon>
        <taxon>Clostridia</taxon>
        <taxon>Eubacteriales</taxon>
        <taxon>Oscillospiraceae</taxon>
        <taxon>Solibaculum</taxon>
    </lineage>
</organism>
<keyword evidence="3 7" id="KW-0547">Nucleotide-binding</keyword>
<keyword evidence="7" id="KW-0963">Cytoplasm</keyword>
<dbReference type="GO" id="GO:0005525">
    <property type="term" value="F:GTP binding"/>
    <property type="evidence" value="ECO:0007669"/>
    <property type="project" value="UniProtKB-UniRule"/>
</dbReference>
<dbReference type="GO" id="GO:0005886">
    <property type="term" value="C:plasma membrane"/>
    <property type="evidence" value="ECO:0007669"/>
    <property type="project" value="UniProtKB-SubCell"/>
</dbReference>
<dbReference type="SUPFAM" id="SSF52540">
    <property type="entry name" value="P-loop containing nucleoside triphosphate hydrolases"/>
    <property type="match status" value="1"/>
</dbReference>
<dbReference type="InterPro" id="IPR004044">
    <property type="entry name" value="KH_dom_type_2"/>
</dbReference>
<evidence type="ECO:0000256" key="8">
    <source>
        <dbReference type="PROSITE-ProRule" id="PRU01050"/>
    </source>
</evidence>
<dbReference type="RefSeq" id="WP_215533386.1">
    <property type="nucleotide sequence ID" value="NZ_AP023321.1"/>
</dbReference>
<feature type="region of interest" description="G2" evidence="8">
    <location>
        <begin position="44"/>
        <end position="48"/>
    </location>
</feature>
<feature type="domain" description="Era-type G" evidence="11">
    <location>
        <begin position="10"/>
        <end position="178"/>
    </location>
</feature>
<dbReference type="HAMAP" id="MF_00367">
    <property type="entry name" value="GTPase_Era"/>
    <property type="match status" value="1"/>
</dbReference>
<dbReference type="GO" id="GO:0000028">
    <property type="term" value="P:ribosomal small subunit assembly"/>
    <property type="evidence" value="ECO:0007669"/>
    <property type="project" value="TreeGrafter"/>
</dbReference>
<keyword evidence="4 7" id="KW-0694">RNA-binding</keyword>
<dbReference type="PROSITE" id="PS50823">
    <property type="entry name" value="KH_TYPE_2"/>
    <property type="match status" value="1"/>
</dbReference>
<protein>
    <recommendedName>
        <fullName evidence="2 7">GTPase Era</fullName>
    </recommendedName>
</protein>
<evidence type="ECO:0000259" key="10">
    <source>
        <dbReference type="PROSITE" id="PS50823"/>
    </source>
</evidence>
<dbReference type="EMBL" id="AP023321">
    <property type="protein sequence ID" value="BCI59580.1"/>
    <property type="molecule type" value="Genomic_DNA"/>
</dbReference>
<evidence type="ECO:0000256" key="6">
    <source>
        <dbReference type="ARBA" id="ARBA00023136"/>
    </source>
</evidence>
<dbReference type="NCBIfam" id="TIGR00231">
    <property type="entry name" value="small_GTP"/>
    <property type="match status" value="1"/>
</dbReference>
<dbReference type="NCBIfam" id="TIGR00436">
    <property type="entry name" value="era"/>
    <property type="match status" value="1"/>
</dbReference>
<keyword evidence="7" id="KW-0690">Ribosome biogenesis</keyword>
<feature type="binding site" evidence="7">
    <location>
        <begin position="65"/>
        <end position="69"/>
    </location>
    <ligand>
        <name>GTP</name>
        <dbReference type="ChEBI" id="CHEBI:37565"/>
    </ligand>
</feature>
<dbReference type="CDD" id="cd22534">
    <property type="entry name" value="KH-II_Era"/>
    <property type="match status" value="1"/>
</dbReference>
<evidence type="ECO:0000256" key="9">
    <source>
        <dbReference type="RuleBase" id="RU003761"/>
    </source>
</evidence>
<dbReference type="InterPro" id="IPR027417">
    <property type="entry name" value="P-loop_NTPase"/>
</dbReference>
<keyword evidence="7" id="KW-1003">Cell membrane</keyword>
<comment type="subcellular location">
    <subcellularLocation>
        <location evidence="7">Cytoplasm</location>
    </subcellularLocation>
    <subcellularLocation>
        <location evidence="7">Cell membrane</location>
        <topology evidence="7">Peripheral membrane protein</topology>
    </subcellularLocation>
</comment>
<reference evidence="13" key="1">
    <citation type="submission" date="2020-07" db="EMBL/GenBank/DDBJ databases">
        <title>Complete genome sequencing of Clostridia bacterium strain 12CBH8.</title>
        <authorList>
            <person name="Sakamoto M."/>
            <person name="Murakami T."/>
            <person name="Mori H."/>
        </authorList>
    </citation>
    <scope>NUCLEOTIDE SEQUENCE [LARGE SCALE GENOMIC DNA]</scope>
    <source>
        <strain evidence="13">12CBH8</strain>
    </source>
</reference>
<dbReference type="AlphaFoldDB" id="A0A7I8CYL4"/>
<evidence type="ECO:0000259" key="11">
    <source>
        <dbReference type="PROSITE" id="PS51713"/>
    </source>
</evidence>
<keyword evidence="7" id="KW-0699">rRNA-binding</keyword>
<dbReference type="CDD" id="cd04163">
    <property type="entry name" value="Era"/>
    <property type="match status" value="1"/>
</dbReference>
<evidence type="ECO:0000256" key="2">
    <source>
        <dbReference type="ARBA" id="ARBA00020484"/>
    </source>
</evidence>
<keyword evidence="6 7" id="KW-0472">Membrane</keyword>
<comment type="similarity">
    <text evidence="1 7 8 9">Belongs to the TRAFAC class TrmE-Era-EngA-EngB-Septin-like GTPase superfamily. Era GTPase family.</text>
</comment>
<name>A0A7I8CYL4_9FIRM</name>
<comment type="function">
    <text evidence="7">An essential GTPase that binds both GDP and GTP, with rapid nucleotide exchange. Plays a role in 16S rRNA processing and 30S ribosomal subunit biogenesis and possibly also in cell cycle regulation and energy metabolism.</text>
</comment>
<feature type="region of interest" description="G4" evidence="8">
    <location>
        <begin position="127"/>
        <end position="130"/>
    </location>
</feature>
<dbReference type="GO" id="GO:0070181">
    <property type="term" value="F:small ribosomal subunit rRNA binding"/>
    <property type="evidence" value="ECO:0007669"/>
    <property type="project" value="UniProtKB-UniRule"/>
</dbReference>
<dbReference type="Pfam" id="PF01926">
    <property type="entry name" value="MMR_HSR1"/>
    <property type="match status" value="1"/>
</dbReference>
<evidence type="ECO:0000313" key="13">
    <source>
        <dbReference type="Proteomes" id="UP000593890"/>
    </source>
</evidence>
<dbReference type="InterPro" id="IPR030388">
    <property type="entry name" value="G_ERA_dom"/>
</dbReference>
<dbReference type="PROSITE" id="PS51713">
    <property type="entry name" value="G_ERA"/>
    <property type="match status" value="1"/>
</dbReference>
<keyword evidence="13" id="KW-1185">Reference proteome</keyword>
<dbReference type="GO" id="GO:0043024">
    <property type="term" value="F:ribosomal small subunit binding"/>
    <property type="evidence" value="ECO:0007669"/>
    <property type="project" value="TreeGrafter"/>
</dbReference>
<evidence type="ECO:0000256" key="5">
    <source>
        <dbReference type="ARBA" id="ARBA00023134"/>
    </source>
</evidence>
<accession>A0A7I8CYL4</accession>
<dbReference type="GO" id="GO:0005829">
    <property type="term" value="C:cytosol"/>
    <property type="evidence" value="ECO:0007669"/>
    <property type="project" value="TreeGrafter"/>
</dbReference>
<dbReference type="PANTHER" id="PTHR42698:SF1">
    <property type="entry name" value="GTPASE ERA, MITOCHONDRIAL"/>
    <property type="match status" value="1"/>
</dbReference>
<evidence type="ECO:0000256" key="1">
    <source>
        <dbReference type="ARBA" id="ARBA00007921"/>
    </source>
</evidence>
<dbReference type="InterPro" id="IPR015946">
    <property type="entry name" value="KH_dom-like_a/b"/>
</dbReference>
<keyword evidence="5 7" id="KW-0342">GTP-binding</keyword>
<dbReference type="GO" id="GO:0003924">
    <property type="term" value="F:GTPase activity"/>
    <property type="evidence" value="ECO:0007669"/>
    <property type="project" value="UniProtKB-UniRule"/>
</dbReference>
<sequence length="305" mass="33656">MTQHHETSSRSAFIAIVGKPNVGKSSLMNAMLGQKVAIVSPKPQTTRTRIMGVLTKGETQLVFIDTPGMHKPRTRLGDYMVRSVSEAVSGVDACMLVVEPEGELTESEHSLIQSFQKSGLPVVLAINKIDLLEDRSAILARIAQLNGLYPFASVVPVSAVKGDGISILIDELSAFAQEGPHFFDDDALTDMPEKALAGEIIREKLLRLLNHEIPHGIAVSVERMREREEGGITDIDAVIYCERESHKGIVIGKKGAMLKKVATLARKDMENFFGCKVNLQCWVKVKEDWRNREGLLRSFGYDSDQ</sequence>
<dbReference type="Gene3D" id="3.30.300.20">
    <property type="match status" value="1"/>
</dbReference>
<gene>
    <name evidence="7 12" type="primary">era</name>
    <name evidence="12" type="ORF">C12CBH8_02190</name>
</gene>
<proteinExistence type="inferred from homology"/>
<evidence type="ECO:0000313" key="12">
    <source>
        <dbReference type="EMBL" id="BCI59580.1"/>
    </source>
</evidence>
<dbReference type="InterPro" id="IPR009019">
    <property type="entry name" value="KH_sf_prok-type"/>
</dbReference>
<dbReference type="InterPro" id="IPR006073">
    <property type="entry name" value="GTP-bd"/>
</dbReference>
<dbReference type="Gene3D" id="3.40.50.300">
    <property type="entry name" value="P-loop containing nucleotide triphosphate hydrolases"/>
    <property type="match status" value="1"/>
</dbReference>
<evidence type="ECO:0000256" key="3">
    <source>
        <dbReference type="ARBA" id="ARBA00022741"/>
    </source>
</evidence>
<dbReference type="NCBIfam" id="NF000908">
    <property type="entry name" value="PRK00089.1"/>
    <property type="match status" value="1"/>
</dbReference>
<comment type="subunit">
    <text evidence="7">Monomer.</text>
</comment>
<feature type="binding site" evidence="7">
    <location>
        <begin position="18"/>
        <end position="25"/>
    </location>
    <ligand>
        <name>GTP</name>
        <dbReference type="ChEBI" id="CHEBI:37565"/>
    </ligand>
</feature>
<feature type="domain" description="KH type-2" evidence="10">
    <location>
        <begin position="201"/>
        <end position="287"/>
    </location>
</feature>
<feature type="region of interest" description="G5" evidence="8">
    <location>
        <begin position="157"/>
        <end position="159"/>
    </location>
</feature>
<dbReference type="PANTHER" id="PTHR42698">
    <property type="entry name" value="GTPASE ERA"/>
    <property type="match status" value="1"/>
</dbReference>
<feature type="region of interest" description="G3" evidence="8">
    <location>
        <begin position="65"/>
        <end position="68"/>
    </location>
</feature>
<evidence type="ECO:0000256" key="4">
    <source>
        <dbReference type="ARBA" id="ARBA00022884"/>
    </source>
</evidence>
<feature type="region of interest" description="G1" evidence="8">
    <location>
        <begin position="18"/>
        <end position="25"/>
    </location>
</feature>
<feature type="binding site" evidence="7">
    <location>
        <begin position="127"/>
        <end position="130"/>
    </location>
    <ligand>
        <name>GTP</name>
        <dbReference type="ChEBI" id="CHEBI:37565"/>
    </ligand>
</feature>